<proteinExistence type="predicted"/>
<feature type="domain" description="Actin homologue MreB-like C-terminal" evidence="2">
    <location>
        <begin position="167"/>
        <end position="286"/>
    </location>
</feature>
<dbReference type="Proteomes" id="UP000533476">
    <property type="component" value="Unassembled WGS sequence"/>
</dbReference>
<dbReference type="InterPro" id="IPR040607">
    <property type="entry name" value="ALP_N"/>
</dbReference>
<dbReference type="RefSeq" id="WP_169102420.1">
    <property type="nucleotide sequence ID" value="NZ_JABBVZ010000103.1"/>
</dbReference>
<dbReference type="EMBL" id="JABBVZ010000103">
    <property type="protein sequence ID" value="NMP24360.1"/>
    <property type="molecule type" value="Genomic_DNA"/>
</dbReference>
<comment type="caution">
    <text evidence="3">The sequence shown here is derived from an EMBL/GenBank/DDBJ whole genome shotgun (WGS) entry which is preliminary data.</text>
</comment>
<gene>
    <name evidence="3" type="ORF">HIJ39_18680</name>
</gene>
<organism evidence="3 4">
    <name type="scientific">Sulfobacillus harzensis</name>
    <dbReference type="NCBI Taxonomy" id="2729629"/>
    <lineage>
        <taxon>Bacteria</taxon>
        <taxon>Bacillati</taxon>
        <taxon>Bacillota</taxon>
        <taxon>Clostridia</taxon>
        <taxon>Eubacteriales</taxon>
        <taxon>Clostridiales Family XVII. Incertae Sedis</taxon>
        <taxon>Sulfobacillus</taxon>
    </lineage>
</organism>
<reference evidence="3 4" key="1">
    <citation type="submission" date="2020-04" db="EMBL/GenBank/DDBJ databases">
        <authorList>
            <person name="Zhang R."/>
            <person name="Schippers A."/>
        </authorList>
    </citation>
    <scope>NUCLEOTIDE SEQUENCE [LARGE SCALE GENOMIC DNA]</scope>
    <source>
        <strain evidence="3 4">DSM 109850</strain>
    </source>
</reference>
<dbReference type="InterPro" id="IPR043129">
    <property type="entry name" value="ATPase_NBD"/>
</dbReference>
<dbReference type="Pfam" id="PF17989">
    <property type="entry name" value="ALP_N"/>
    <property type="match status" value="1"/>
</dbReference>
<evidence type="ECO:0000313" key="4">
    <source>
        <dbReference type="Proteomes" id="UP000533476"/>
    </source>
</evidence>
<dbReference type="SUPFAM" id="SSF53067">
    <property type="entry name" value="Actin-like ATPase domain"/>
    <property type="match status" value="2"/>
</dbReference>
<name>A0A7Y0L8E3_9FIRM</name>
<feature type="domain" description="Actin-like protein N-terminal" evidence="1">
    <location>
        <begin position="6"/>
        <end position="148"/>
    </location>
</feature>
<dbReference type="AlphaFoldDB" id="A0A7Y0L8E3"/>
<accession>A0A7Y0L8E3</accession>
<dbReference type="InterPro" id="IPR049067">
    <property type="entry name" value="MreB-like_C"/>
</dbReference>
<keyword evidence="4" id="KW-1185">Reference proteome</keyword>
<dbReference type="CDD" id="cd24025">
    <property type="entry name" value="ASKHA_NBD_ParM_pCBH-like"/>
    <property type="match status" value="1"/>
</dbReference>
<evidence type="ECO:0000259" key="2">
    <source>
        <dbReference type="Pfam" id="PF21522"/>
    </source>
</evidence>
<evidence type="ECO:0000259" key="1">
    <source>
        <dbReference type="Pfam" id="PF17989"/>
    </source>
</evidence>
<evidence type="ECO:0000313" key="3">
    <source>
        <dbReference type="EMBL" id="NMP24360.1"/>
    </source>
</evidence>
<dbReference type="Pfam" id="PF21522">
    <property type="entry name" value="MreB-like_C"/>
    <property type="match status" value="1"/>
</dbReference>
<protein>
    <submittedName>
        <fullName evidence="3">ParM/StbA family protein</fullName>
    </submittedName>
</protein>
<dbReference type="Gene3D" id="3.30.420.40">
    <property type="match status" value="2"/>
</dbReference>
<sequence>MPIKVAIDAGHGYTKALVESGERVLFPSLIAQAPQGVDLGEFGQSDTVRIDGQPFLVGESARLHAPPLWSRDKAADPDTLRLILVAAAQLGAVGPVALATGLPLSWFGSQRRAFREALMGYGGVVELAEDRLAQRVWFESVVVLPQGVAGAVVVLADPAYRPGPYVVVDVGYRTTEYLVVTKQADGKLAYDATQAGSLEAGTHAVGAAVAKALEHDCHLSFTPAEVEDGETVFVQGRAVALAGYREQAQRVVARQIRDQLTEVLDDRLLKAAGIVLVGGGSALLATAFPGAVVLSDGQWANAKAYLSA</sequence>